<accession>A0A418WBJ7</accession>
<dbReference type="Proteomes" id="UP000284605">
    <property type="component" value="Unassembled WGS sequence"/>
</dbReference>
<dbReference type="OrthoDB" id="880456at2"/>
<keyword evidence="2" id="KW-1185">Reference proteome</keyword>
<sequence length="129" mass="14070">MLASRAITVQIGRPWRDVYAFLAAPENFPRWAAGLGALERDGAQWLTRTADGVMAVRFTPPNAFGVVDHWVTPPAGDEIYIPLRVIANGEGAEVVFILYRLPAMTDDDHARDAALVTRDLAALKALLEG</sequence>
<dbReference type="RefSeq" id="WP_119777950.1">
    <property type="nucleotide sequence ID" value="NZ_QYUK01000011.1"/>
</dbReference>
<gene>
    <name evidence="1" type="ORF">D3874_09945</name>
</gene>
<dbReference type="SUPFAM" id="SSF55961">
    <property type="entry name" value="Bet v1-like"/>
    <property type="match status" value="1"/>
</dbReference>
<dbReference type="AlphaFoldDB" id="A0A418WBJ7"/>
<reference evidence="1 2" key="1">
    <citation type="submission" date="2018-09" db="EMBL/GenBank/DDBJ databases">
        <authorList>
            <person name="Zhu H."/>
        </authorList>
    </citation>
    <scope>NUCLEOTIDE SEQUENCE [LARGE SCALE GENOMIC DNA]</scope>
    <source>
        <strain evidence="1 2">K1W22B-8</strain>
    </source>
</reference>
<proteinExistence type="predicted"/>
<dbReference type="EMBL" id="QYUK01000011">
    <property type="protein sequence ID" value="RJF87308.1"/>
    <property type="molecule type" value="Genomic_DNA"/>
</dbReference>
<comment type="caution">
    <text evidence="1">The sequence shown here is derived from an EMBL/GenBank/DDBJ whole genome shotgun (WGS) entry which is preliminary data.</text>
</comment>
<dbReference type="Gene3D" id="3.30.530.20">
    <property type="match status" value="1"/>
</dbReference>
<protein>
    <submittedName>
        <fullName evidence="1">SRPBCC family protein</fullName>
    </submittedName>
</protein>
<evidence type="ECO:0000313" key="1">
    <source>
        <dbReference type="EMBL" id="RJF87308.1"/>
    </source>
</evidence>
<organism evidence="1 2">
    <name type="scientific">Oleomonas cavernae</name>
    <dbReference type="NCBI Taxonomy" id="2320859"/>
    <lineage>
        <taxon>Bacteria</taxon>
        <taxon>Pseudomonadati</taxon>
        <taxon>Pseudomonadota</taxon>
        <taxon>Alphaproteobacteria</taxon>
        <taxon>Acetobacterales</taxon>
        <taxon>Acetobacteraceae</taxon>
        <taxon>Oleomonas</taxon>
    </lineage>
</organism>
<dbReference type="InterPro" id="IPR023393">
    <property type="entry name" value="START-like_dom_sf"/>
</dbReference>
<evidence type="ECO:0000313" key="2">
    <source>
        <dbReference type="Proteomes" id="UP000284605"/>
    </source>
</evidence>
<name>A0A418WBJ7_9PROT</name>